<evidence type="ECO:0000256" key="1">
    <source>
        <dbReference type="ARBA" id="ARBA00006100"/>
    </source>
</evidence>
<reference evidence="4 5" key="1">
    <citation type="submission" date="2018-04" db="EMBL/GenBank/DDBJ databases">
        <title>Novel Campyloabacter and Helicobacter Species and Strains.</title>
        <authorList>
            <person name="Mannion A.J."/>
            <person name="Shen Z."/>
            <person name="Fox J.G."/>
        </authorList>
    </citation>
    <scope>NUCLEOTIDE SEQUENCE [LARGE SCALE GENOMIC DNA]</scope>
    <source>
        <strain evidence="4 5">MIT 04-9366</strain>
    </source>
</reference>
<dbReference type="PANTHER" id="PTHR13932">
    <property type="entry name" value="COPROPORPHYRINIGEN III OXIDASE"/>
    <property type="match status" value="1"/>
</dbReference>
<evidence type="ECO:0000259" key="3">
    <source>
        <dbReference type="PROSITE" id="PS51918"/>
    </source>
</evidence>
<dbReference type="PROSITE" id="PS51918">
    <property type="entry name" value="RADICAL_SAM"/>
    <property type="match status" value="1"/>
</dbReference>
<dbReference type="CDD" id="cd01335">
    <property type="entry name" value="Radical_SAM"/>
    <property type="match status" value="1"/>
</dbReference>
<dbReference type="Proteomes" id="UP000257045">
    <property type="component" value="Unassembled WGS sequence"/>
</dbReference>
<dbReference type="OrthoDB" id="9808022at2"/>
<keyword evidence="2" id="KW-0349">Heme</keyword>
<dbReference type="PANTHER" id="PTHR13932:SF5">
    <property type="entry name" value="RADICAL S-ADENOSYL METHIONINE DOMAIN-CONTAINING PROTEIN 1, MITOCHONDRIAL"/>
    <property type="match status" value="1"/>
</dbReference>
<dbReference type="RefSeq" id="WP_115569892.1">
    <property type="nucleotide sequence ID" value="NZ_NXLV01000012.1"/>
</dbReference>
<evidence type="ECO:0000313" key="4">
    <source>
        <dbReference type="EMBL" id="RDU70233.1"/>
    </source>
</evidence>
<dbReference type="SFLD" id="SFLDF00562">
    <property type="entry name" value="HemN-like__clustered_with_heat"/>
    <property type="match status" value="1"/>
</dbReference>
<dbReference type="InterPro" id="IPR004559">
    <property type="entry name" value="HemW-like"/>
</dbReference>
<dbReference type="SFLD" id="SFLDG01065">
    <property type="entry name" value="anaerobic_coproporphyrinogen-I"/>
    <property type="match status" value="1"/>
</dbReference>
<dbReference type="AlphaFoldDB" id="A0A3D8IYW0"/>
<comment type="similarity">
    <text evidence="1">Belongs to the anaerobic coproporphyrinogen-III oxidase family. HemW subfamily.</text>
</comment>
<dbReference type="SUPFAM" id="SSF102114">
    <property type="entry name" value="Radical SAM enzymes"/>
    <property type="match status" value="1"/>
</dbReference>
<evidence type="ECO:0000256" key="2">
    <source>
        <dbReference type="RuleBase" id="RU364116"/>
    </source>
</evidence>
<keyword evidence="5" id="KW-1185">Reference proteome</keyword>
<dbReference type="GO" id="GO:0046872">
    <property type="term" value="F:metal ion binding"/>
    <property type="evidence" value="ECO:0007669"/>
    <property type="project" value="UniProtKB-UniRule"/>
</dbReference>
<protein>
    <recommendedName>
        <fullName evidence="2">Heme chaperone HemW</fullName>
    </recommendedName>
</protein>
<organism evidence="4 5">
    <name type="scientific">Helicobacter brantae</name>
    <dbReference type="NCBI Taxonomy" id="375927"/>
    <lineage>
        <taxon>Bacteria</taxon>
        <taxon>Pseudomonadati</taxon>
        <taxon>Campylobacterota</taxon>
        <taxon>Epsilonproteobacteria</taxon>
        <taxon>Campylobacterales</taxon>
        <taxon>Helicobacteraceae</taxon>
        <taxon>Helicobacter</taxon>
    </lineage>
</organism>
<dbReference type="GO" id="GO:0006779">
    <property type="term" value="P:porphyrin-containing compound biosynthetic process"/>
    <property type="evidence" value="ECO:0007669"/>
    <property type="project" value="InterPro"/>
</dbReference>
<comment type="caution">
    <text evidence="4">The sequence shown here is derived from an EMBL/GenBank/DDBJ whole genome shotgun (WGS) entry which is preliminary data.</text>
</comment>
<keyword evidence="2" id="KW-0143">Chaperone</keyword>
<comment type="function">
    <text evidence="2">Probably acts as a heme chaperone, transferring heme to an unknown acceptor. Binds one molecule of heme per monomer, possibly covalently. Binds 1 [4Fe-4S] cluster. The cluster is coordinated with 3 cysteines and an exchangeable S-adenosyl-L-methionine.</text>
</comment>
<keyword evidence="2" id="KW-0963">Cytoplasm</keyword>
<keyword evidence="2" id="KW-0411">Iron-sulfur</keyword>
<dbReference type="GO" id="GO:0005737">
    <property type="term" value="C:cytoplasm"/>
    <property type="evidence" value="ECO:0007669"/>
    <property type="project" value="UniProtKB-SubCell"/>
</dbReference>
<dbReference type="GO" id="GO:0051539">
    <property type="term" value="F:4 iron, 4 sulfur cluster binding"/>
    <property type="evidence" value="ECO:0007669"/>
    <property type="project" value="UniProtKB-UniRule"/>
</dbReference>
<dbReference type="InterPro" id="IPR023404">
    <property type="entry name" value="rSAM_horseshoe"/>
</dbReference>
<keyword evidence="2" id="KW-0004">4Fe-4S</keyword>
<dbReference type="InterPro" id="IPR006638">
    <property type="entry name" value="Elp3/MiaA/NifB-like_rSAM"/>
</dbReference>
<keyword evidence="2" id="KW-0479">Metal-binding</keyword>
<accession>A0A3D8IYW0</accession>
<evidence type="ECO:0000313" key="5">
    <source>
        <dbReference type="Proteomes" id="UP000257045"/>
    </source>
</evidence>
<dbReference type="Gene3D" id="3.80.30.20">
    <property type="entry name" value="tm_1862 like domain"/>
    <property type="match status" value="1"/>
</dbReference>
<dbReference type="GO" id="GO:0004109">
    <property type="term" value="F:coproporphyrinogen oxidase activity"/>
    <property type="evidence" value="ECO:0007669"/>
    <property type="project" value="InterPro"/>
</dbReference>
<feature type="domain" description="Radical SAM core" evidence="3">
    <location>
        <begin position="1"/>
        <end position="222"/>
    </location>
</feature>
<gene>
    <name evidence="4" type="ORF">CQA58_06375</name>
</gene>
<keyword evidence="2" id="KW-0949">S-adenosyl-L-methionine</keyword>
<dbReference type="SMART" id="SM00729">
    <property type="entry name" value="Elp3"/>
    <property type="match status" value="1"/>
</dbReference>
<dbReference type="InterPro" id="IPR058240">
    <property type="entry name" value="rSAM_sf"/>
</dbReference>
<dbReference type="NCBIfam" id="TIGR00539">
    <property type="entry name" value="hemN_rel"/>
    <property type="match status" value="1"/>
</dbReference>
<proteinExistence type="inferred from homology"/>
<dbReference type="InterPro" id="IPR007197">
    <property type="entry name" value="rSAM"/>
</dbReference>
<sequence>MILYLHIPFCTSKCGYCAFNSSSDFFHLQDSYLLALLQDLKRELEGKKHLLTSIYIGGGTPNTLSSNAYEKIFELITQFATLTQDCEITLECNPSLITSSWCEDLRSLGANRLSVGVQSFFDDKLDFLQRDHQGRDIAKVLQKACSAGFENLSIDLIYGTPLDNQVRLKQEIALASSLPLTHLSAYSLSIDKGSKFYCSPPTLPLEDMGEIVRLELESRGFRQYEVSNFCKPYKSLHNLSYWKGEEYIGCGAGAVGYQEGVRYTKLKHIPSYIKNPHQRSIEVLKEEERLLERLFLGLRCEVGVPLSLLDANKVKTLIEEDKAYIQEERLKARDFFLADEIALYLS</sequence>
<dbReference type="EMBL" id="NXLV01000012">
    <property type="protein sequence ID" value="RDU70233.1"/>
    <property type="molecule type" value="Genomic_DNA"/>
</dbReference>
<name>A0A3D8IYW0_9HELI</name>
<dbReference type="SFLD" id="SFLDS00029">
    <property type="entry name" value="Radical_SAM"/>
    <property type="match status" value="1"/>
</dbReference>
<dbReference type="InterPro" id="IPR034505">
    <property type="entry name" value="Coproporphyrinogen-III_oxidase"/>
</dbReference>
<keyword evidence="2" id="KW-0408">Iron</keyword>
<comment type="subcellular location">
    <subcellularLocation>
        <location evidence="2">Cytoplasm</location>
    </subcellularLocation>
</comment>
<dbReference type="Pfam" id="PF04055">
    <property type="entry name" value="Radical_SAM"/>
    <property type="match status" value="1"/>
</dbReference>